<dbReference type="PANTHER" id="PTHR46880:SF5">
    <property type="entry name" value="DUF4371 DOMAIN-CONTAINING PROTEIN"/>
    <property type="match status" value="1"/>
</dbReference>
<dbReference type="Proteomes" id="UP000478052">
    <property type="component" value="Unassembled WGS sequence"/>
</dbReference>
<reference evidence="1 2" key="1">
    <citation type="submission" date="2019-08" db="EMBL/GenBank/DDBJ databases">
        <title>Whole genome of Aphis craccivora.</title>
        <authorList>
            <person name="Voronova N.V."/>
            <person name="Shulinski R.S."/>
            <person name="Bandarenka Y.V."/>
            <person name="Zhorov D.G."/>
            <person name="Warner D."/>
        </authorList>
    </citation>
    <scope>NUCLEOTIDE SEQUENCE [LARGE SCALE GENOMIC DNA]</scope>
    <source>
        <strain evidence="1">180601</strain>
        <tissue evidence="1">Whole Body</tissue>
    </source>
</reference>
<evidence type="ECO:0000313" key="2">
    <source>
        <dbReference type="Proteomes" id="UP000478052"/>
    </source>
</evidence>
<dbReference type="GO" id="GO:0016874">
    <property type="term" value="F:ligase activity"/>
    <property type="evidence" value="ECO:0007669"/>
    <property type="project" value="UniProtKB-KW"/>
</dbReference>
<proteinExistence type="predicted"/>
<dbReference type="PANTHER" id="PTHR46880">
    <property type="entry name" value="RAS-ASSOCIATING DOMAIN-CONTAINING PROTEIN"/>
    <property type="match status" value="1"/>
</dbReference>
<keyword evidence="1" id="KW-0436">Ligase</keyword>
<comment type="caution">
    <text evidence="1">The sequence shown here is derived from an EMBL/GenBank/DDBJ whole genome shotgun (WGS) entry which is preliminary data.</text>
</comment>
<sequence length="180" mass="20855">MNNTANIEKVYNLVGHDLSLQDLSLEYGELLEANNISDLKKMNLTDLVKFISGSQYYQNVLNILARILVAKPHSADVERLISTSNILKSIDRQSLSVETENQFLYVHLNMPPLMSWDPRPAIVKWINTSDRRVRHTPKAKQQDWFKGIFEKASNLEKKRDLEDAHQSNKKKNCKIVLKMY</sequence>
<dbReference type="OrthoDB" id="6585618at2759"/>
<organism evidence="1 2">
    <name type="scientific">Aphis craccivora</name>
    <name type="common">Cowpea aphid</name>
    <dbReference type="NCBI Taxonomy" id="307492"/>
    <lineage>
        <taxon>Eukaryota</taxon>
        <taxon>Metazoa</taxon>
        <taxon>Ecdysozoa</taxon>
        <taxon>Arthropoda</taxon>
        <taxon>Hexapoda</taxon>
        <taxon>Insecta</taxon>
        <taxon>Pterygota</taxon>
        <taxon>Neoptera</taxon>
        <taxon>Paraneoptera</taxon>
        <taxon>Hemiptera</taxon>
        <taxon>Sternorrhyncha</taxon>
        <taxon>Aphidomorpha</taxon>
        <taxon>Aphidoidea</taxon>
        <taxon>Aphididae</taxon>
        <taxon>Aphidini</taxon>
        <taxon>Aphis</taxon>
        <taxon>Aphis</taxon>
    </lineage>
</organism>
<name>A0A6G0YE61_APHCR</name>
<dbReference type="EMBL" id="VUJU01004562">
    <property type="protein sequence ID" value="KAF0753973.1"/>
    <property type="molecule type" value="Genomic_DNA"/>
</dbReference>
<gene>
    <name evidence="1" type="ORF">FWK35_00027408</name>
</gene>
<accession>A0A6G0YE61</accession>
<dbReference type="AlphaFoldDB" id="A0A6G0YE61"/>
<evidence type="ECO:0000313" key="1">
    <source>
        <dbReference type="EMBL" id="KAF0753973.1"/>
    </source>
</evidence>
<keyword evidence="2" id="KW-1185">Reference proteome</keyword>
<protein>
    <submittedName>
        <fullName evidence="1">E3 SUMO-protein ligase KIAA1586-like</fullName>
    </submittedName>
</protein>